<accession>A0A485CPE4</accession>
<reference evidence="1 2" key="1">
    <citation type="submission" date="2019-03" db="EMBL/GenBank/DDBJ databases">
        <authorList>
            <consortium name="Pathogen Informatics"/>
        </authorList>
    </citation>
    <scope>NUCLEOTIDE SEQUENCE [LARGE SCALE GENOMIC DNA]</scope>
    <source>
        <strain evidence="1 2">NCTC12998</strain>
    </source>
</reference>
<dbReference type="EMBL" id="CAADJE010000030">
    <property type="protein sequence ID" value="VFS86636.1"/>
    <property type="molecule type" value="Genomic_DNA"/>
</dbReference>
<dbReference type="AlphaFoldDB" id="A0A485CPE4"/>
<evidence type="ECO:0000313" key="2">
    <source>
        <dbReference type="Proteomes" id="UP000345637"/>
    </source>
</evidence>
<protein>
    <submittedName>
        <fullName evidence="1">Uncharacterized protein</fullName>
    </submittedName>
</protein>
<proteinExistence type="predicted"/>
<name>A0A485CPE4_RAOPL</name>
<sequence length="41" mass="4712">MNRHMILRGISLDVTGRRREGRFFEAVLKNEPATLQNVKSA</sequence>
<evidence type="ECO:0000313" key="1">
    <source>
        <dbReference type="EMBL" id="VFS86636.1"/>
    </source>
</evidence>
<gene>
    <name evidence="1" type="ORF">NCTC12998_06243</name>
</gene>
<organism evidence="1 2">
    <name type="scientific">Raoultella planticola</name>
    <name type="common">Klebsiella planticola</name>
    <dbReference type="NCBI Taxonomy" id="575"/>
    <lineage>
        <taxon>Bacteria</taxon>
        <taxon>Pseudomonadati</taxon>
        <taxon>Pseudomonadota</taxon>
        <taxon>Gammaproteobacteria</taxon>
        <taxon>Enterobacterales</taxon>
        <taxon>Enterobacteriaceae</taxon>
        <taxon>Klebsiella/Raoultella group</taxon>
        <taxon>Raoultella</taxon>
    </lineage>
</organism>
<dbReference type="Proteomes" id="UP000345637">
    <property type="component" value="Unassembled WGS sequence"/>
</dbReference>